<proteinExistence type="predicted"/>
<evidence type="ECO:0000313" key="1">
    <source>
        <dbReference type="EMBL" id="KAJ5206538.1"/>
    </source>
</evidence>
<dbReference type="Gene3D" id="2.30.40.10">
    <property type="entry name" value="Urease, subunit C, domain 1"/>
    <property type="match status" value="1"/>
</dbReference>
<name>A0A9W9T213_9EURO</name>
<dbReference type="GO" id="GO:0016810">
    <property type="term" value="F:hydrolase activity, acting on carbon-nitrogen (but not peptide) bonds"/>
    <property type="evidence" value="ECO:0007669"/>
    <property type="project" value="InterPro"/>
</dbReference>
<dbReference type="EMBL" id="JAPQKP010000002">
    <property type="protein sequence ID" value="KAJ5206538.1"/>
    <property type="molecule type" value="Genomic_DNA"/>
</dbReference>
<dbReference type="SUPFAM" id="SSF51338">
    <property type="entry name" value="Composite domain of metallo-dependent hydrolases"/>
    <property type="match status" value="1"/>
</dbReference>
<comment type="caution">
    <text evidence="1">The sequence shown here is derived from an EMBL/GenBank/DDBJ whole genome shotgun (WGS) entry which is preliminary data.</text>
</comment>
<dbReference type="AlphaFoldDB" id="A0A9W9T213"/>
<accession>A0A9W9T213</accession>
<keyword evidence="2" id="KW-1185">Reference proteome</keyword>
<dbReference type="OrthoDB" id="194468at2759"/>
<evidence type="ECO:0000313" key="2">
    <source>
        <dbReference type="Proteomes" id="UP001150879"/>
    </source>
</evidence>
<organism evidence="1 2">
    <name type="scientific">Penicillium cf. griseofulvum</name>
    <dbReference type="NCBI Taxonomy" id="2972120"/>
    <lineage>
        <taxon>Eukaryota</taxon>
        <taxon>Fungi</taxon>
        <taxon>Dikarya</taxon>
        <taxon>Ascomycota</taxon>
        <taxon>Pezizomycotina</taxon>
        <taxon>Eurotiomycetes</taxon>
        <taxon>Eurotiomycetidae</taxon>
        <taxon>Eurotiales</taxon>
        <taxon>Aspergillaceae</taxon>
        <taxon>Penicillium</taxon>
    </lineage>
</organism>
<reference evidence="1" key="1">
    <citation type="submission" date="2022-11" db="EMBL/GenBank/DDBJ databases">
        <authorList>
            <person name="Petersen C."/>
        </authorList>
    </citation>
    <scope>NUCLEOTIDE SEQUENCE</scope>
    <source>
        <strain evidence="1">IBT 16849</strain>
    </source>
</reference>
<protein>
    <submittedName>
        <fullName evidence="1">Amidohydrolase 1</fullName>
    </submittedName>
</protein>
<gene>
    <name evidence="1" type="ORF">N7472_002986</name>
</gene>
<reference evidence="1" key="2">
    <citation type="journal article" date="2023" name="IMA Fungus">
        <title>Comparative genomic study of the Penicillium genus elucidates a diverse pangenome and 15 lateral gene transfer events.</title>
        <authorList>
            <person name="Petersen C."/>
            <person name="Sorensen T."/>
            <person name="Nielsen M.R."/>
            <person name="Sondergaard T.E."/>
            <person name="Sorensen J.L."/>
            <person name="Fitzpatrick D.A."/>
            <person name="Frisvad J.C."/>
            <person name="Nielsen K.L."/>
        </authorList>
    </citation>
    <scope>NUCLEOTIDE SEQUENCE</scope>
    <source>
        <strain evidence="1">IBT 16849</strain>
    </source>
</reference>
<sequence length="134" mass="14735">MGMAGEIGQIKVEAKADLVIFDRKSPSRFVAAQEDPVSAVVLYSSERDVETVIVDGVVRKEGETLLPVLIADVPTSALNFTSSKQQLEWIDVMTKVLGSRTRIKAKAQGIDFNAAEESVIDAFHMNRIVMKEKI</sequence>
<dbReference type="InterPro" id="IPR011059">
    <property type="entry name" value="Metal-dep_hydrolase_composite"/>
</dbReference>
<dbReference type="Proteomes" id="UP001150879">
    <property type="component" value="Unassembled WGS sequence"/>
</dbReference>